<dbReference type="Proteomes" id="UP001139311">
    <property type="component" value="Unassembled WGS sequence"/>
</dbReference>
<organism evidence="7 8">
    <name type="scientific">Roseicella aerolata</name>
    <dbReference type="NCBI Taxonomy" id="2883479"/>
    <lineage>
        <taxon>Bacteria</taxon>
        <taxon>Pseudomonadati</taxon>
        <taxon>Pseudomonadota</taxon>
        <taxon>Alphaproteobacteria</taxon>
        <taxon>Acetobacterales</taxon>
        <taxon>Roseomonadaceae</taxon>
        <taxon>Roseicella</taxon>
    </lineage>
</organism>
<dbReference type="Pfam" id="PF09678">
    <property type="entry name" value="Caa3_CtaG"/>
    <property type="match status" value="1"/>
</dbReference>
<name>A0A9X1IHI9_9PROT</name>
<gene>
    <name evidence="7" type="ORF">LHA35_17270</name>
</gene>
<protein>
    <submittedName>
        <fullName evidence="7">Cytochrome c oxidase assembly protein</fullName>
    </submittedName>
</protein>
<feature type="transmembrane region" description="Helical" evidence="6">
    <location>
        <begin position="167"/>
        <end position="189"/>
    </location>
</feature>
<evidence type="ECO:0000313" key="7">
    <source>
        <dbReference type="EMBL" id="MCB4823483.1"/>
    </source>
</evidence>
<evidence type="ECO:0000313" key="8">
    <source>
        <dbReference type="Proteomes" id="UP001139311"/>
    </source>
</evidence>
<feature type="transmembrane region" description="Helical" evidence="6">
    <location>
        <begin position="109"/>
        <end position="125"/>
    </location>
</feature>
<dbReference type="RefSeq" id="WP_226610271.1">
    <property type="nucleotide sequence ID" value="NZ_JAJAQI010000027.1"/>
</dbReference>
<feature type="transmembrane region" description="Helical" evidence="6">
    <location>
        <begin position="20"/>
        <end position="39"/>
    </location>
</feature>
<reference evidence="7" key="1">
    <citation type="submission" date="2021-10" db="EMBL/GenBank/DDBJ databases">
        <title>Roseicella aerolatum sp. nov., isolated from aerosols of e-waste dismantling site.</title>
        <authorList>
            <person name="Qin T."/>
        </authorList>
    </citation>
    <scope>NUCLEOTIDE SEQUENCE</scope>
    <source>
        <strain evidence="7">GB24</strain>
    </source>
</reference>
<accession>A0A9X1IHI9</accession>
<evidence type="ECO:0000256" key="4">
    <source>
        <dbReference type="ARBA" id="ARBA00022989"/>
    </source>
</evidence>
<comment type="subcellular location">
    <subcellularLocation>
        <location evidence="1">Cell membrane</location>
        <topology evidence="1">Multi-pass membrane protein</topology>
    </subcellularLocation>
</comment>
<evidence type="ECO:0000256" key="6">
    <source>
        <dbReference type="SAM" id="Phobius"/>
    </source>
</evidence>
<dbReference type="InterPro" id="IPR019108">
    <property type="entry name" value="Caa3_assmbl_CtaG-rel"/>
</dbReference>
<dbReference type="GO" id="GO:0005886">
    <property type="term" value="C:plasma membrane"/>
    <property type="evidence" value="ECO:0007669"/>
    <property type="project" value="UniProtKB-SubCell"/>
</dbReference>
<keyword evidence="3 6" id="KW-0812">Transmembrane</keyword>
<evidence type="ECO:0000256" key="5">
    <source>
        <dbReference type="ARBA" id="ARBA00023136"/>
    </source>
</evidence>
<feature type="transmembrane region" description="Helical" evidence="6">
    <location>
        <begin position="79"/>
        <end position="97"/>
    </location>
</feature>
<dbReference type="AlphaFoldDB" id="A0A9X1IHI9"/>
<dbReference type="EMBL" id="JAJAQI010000027">
    <property type="protein sequence ID" value="MCB4823483.1"/>
    <property type="molecule type" value="Genomic_DNA"/>
</dbReference>
<keyword evidence="5 6" id="KW-0472">Membrane</keyword>
<comment type="caution">
    <text evidence="7">The sequence shown here is derived from an EMBL/GenBank/DDBJ whole genome shotgun (WGS) entry which is preliminary data.</text>
</comment>
<evidence type="ECO:0000256" key="3">
    <source>
        <dbReference type="ARBA" id="ARBA00022692"/>
    </source>
</evidence>
<evidence type="ECO:0000256" key="1">
    <source>
        <dbReference type="ARBA" id="ARBA00004651"/>
    </source>
</evidence>
<feature type="transmembrane region" description="Helical" evidence="6">
    <location>
        <begin position="137"/>
        <end position="155"/>
    </location>
</feature>
<keyword evidence="4 6" id="KW-1133">Transmembrane helix</keyword>
<keyword evidence="2" id="KW-1003">Cell membrane</keyword>
<feature type="transmembrane region" description="Helical" evidence="6">
    <location>
        <begin position="217"/>
        <end position="240"/>
    </location>
</feature>
<evidence type="ECO:0000256" key="2">
    <source>
        <dbReference type="ARBA" id="ARBA00022475"/>
    </source>
</evidence>
<sequence>MRELVPDTPYCGAPPLPGGAAWNLDPWLMAALAVALLVAWGPAGRGGDRRWLLAGWAALAAALLSPLCNLSVALFSARVAQHLVLLVVAAPLLALGLRLPRRAASPGSLALAAGGFALALWAWHLPGPYGATFRSDAVYWLMQLSLLGSATWLWHGLLIGAAARPEAALLAGLATAAQSGALGAVLTFAPRPLFAEHAATTLAWGFLPLEDQQLGGLLMWVPGGIAFAAVALLALGPALAPRAGRP</sequence>
<proteinExistence type="predicted"/>
<keyword evidence="8" id="KW-1185">Reference proteome</keyword>
<feature type="transmembrane region" description="Helical" evidence="6">
    <location>
        <begin position="51"/>
        <end position="73"/>
    </location>
</feature>